<sequence>MAQPTSTIVNDALIGVNADDLHLFSKYELVEELRSRHLPCSGLKKQLIRTLVDDNANRRGAEGAVETLTSVRDTSNEQQARIEELSTANDKLQADVERLQAEMRHLIQAVSLTKASDVPDDASTAISNGPRVQRLEPSNIQARPTPT</sequence>
<evidence type="ECO:0000313" key="2">
    <source>
        <dbReference type="Proteomes" id="UP000805193"/>
    </source>
</evidence>
<proteinExistence type="predicted"/>
<reference evidence="1 2" key="1">
    <citation type="journal article" date="2020" name="Cell">
        <title>Large-Scale Comparative Analyses of Tick Genomes Elucidate Their Genetic Diversity and Vector Capacities.</title>
        <authorList>
            <consortium name="Tick Genome and Microbiome Consortium (TIGMIC)"/>
            <person name="Jia N."/>
            <person name="Wang J."/>
            <person name="Shi W."/>
            <person name="Du L."/>
            <person name="Sun Y."/>
            <person name="Zhan W."/>
            <person name="Jiang J.F."/>
            <person name="Wang Q."/>
            <person name="Zhang B."/>
            <person name="Ji P."/>
            <person name="Bell-Sakyi L."/>
            <person name="Cui X.M."/>
            <person name="Yuan T.T."/>
            <person name="Jiang B.G."/>
            <person name="Yang W.F."/>
            <person name="Lam T.T."/>
            <person name="Chang Q.C."/>
            <person name="Ding S.J."/>
            <person name="Wang X.J."/>
            <person name="Zhu J.G."/>
            <person name="Ruan X.D."/>
            <person name="Zhao L."/>
            <person name="Wei J.T."/>
            <person name="Ye R.Z."/>
            <person name="Que T.C."/>
            <person name="Du C.H."/>
            <person name="Zhou Y.H."/>
            <person name="Cheng J.X."/>
            <person name="Dai P.F."/>
            <person name="Guo W.B."/>
            <person name="Han X.H."/>
            <person name="Huang E.J."/>
            <person name="Li L.F."/>
            <person name="Wei W."/>
            <person name="Gao Y.C."/>
            <person name="Liu J.Z."/>
            <person name="Shao H.Z."/>
            <person name="Wang X."/>
            <person name="Wang C.C."/>
            <person name="Yang T.C."/>
            <person name="Huo Q.B."/>
            <person name="Li W."/>
            <person name="Chen H.Y."/>
            <person name="Chen S.E."/>
            <person name="Zhou L.G."/>
            <person name="Ni X.B."/>
            <person name="Tian J.H."/>
            <person name="Sheng Y."/>
            <person name="Liu T."/>
            <person name="Pan Y.S."/>
            <person name="Xia L.Y."/>
            <person name="Li J."/>
            <person name="Zhao F."/>
            <person name="Cao W.C."/>
        </authorList>
    </citation>
    <scope>NUCLEOTIDE SEQUENCE [LARGE SCALE GENOMIC DNA]</scope>
    <source>
        <strain evidence="1">Iper-2018</strain>
    </source>
</reference>
<organism evidence="1 2">
    <name type="scientific">Ixodes persulcatus</name>
    <name type="common">Taiga tick</name>
    <dbReference type="NCBI Taxonomy" id="34615"/>
    <lineage>
        <taxon>Eukaryota</taxon>
        <taxon>Metazoa</taxon>
        <taxon>Ecdysozoa</taxon>
        <taxon>Arthropoda</taxon>
        <taxon>Chelicerata</taxon>
        <taxon>Arachnida</taxon>
        <taxon>Acari</taxon>
        <taxon>Parasitiformes</taxon>
        <taxon>Ixodida</taxon>
        <taxon>Ixodoidea</taxon>
        <taxon>Ixodidae</taxon>
        <taxon>Ixodinae</taxon>
        <taxon>Ixodes</taxon>
    </lineage>
</organism>
<dbReference type="Proteomes" id="UP000805193">
    <property type="component" value="Unassembled WGS sequence"/>
</dbReference>
<comment type="caution">
    <text evidence="1">The sequence shown here is derived from an EMBL/GenBank/DDBJ whole genome shotgun (WGS) entry which is preliminary data.</text>
</comment>
<gene>
    <name evidence="1" type="ORF">HPB47_022258</name>
</gene>
<protein>
    <submittedName>
        <fullName evidence="1">Uncharacterized protein</fullName>
    </submittedName>
</protein>
<evidence type="ECO:0000313" key="1">
    <source>
        <dbReference type="EMBL" id="KAG0430929.1"/>
    </source>
</evidence>
<accession>A0AC60QA86</accession>
<keyword evidence="2" id="KW-1185">Reference proteome</keyword>
<dbReference type="EMBL" id="JABSTQ010009276">
    <property type="protein sequence ID" value="KAG0430929.1"/>
    <property type="molecule type" value="Genomic_DNA"/>
</dbReference>
<name>A0AC60QA86_IXOPE</name>